<keyword evidence="2" id="KW-0238">DNA-binding</keyword>
<dbReference type="PROSITE" id="PS50995">
    <property type="entry name" value="HTH_MARR_2"/>
    <property type="match status" value="1"/>
</dbReference>
<evidence type="ECO:0000313" key="6">
    <source>
        <dbReference type="Proteomes" id="UP001569904"/>
    </source>
</evidence>
<dbReference type="InterPro" id="IPR039422">
    <property type="entry name" value="MarR/SlyA-like"/>
</dbReference>
<reference evidence="5 6" key="1">
    <citation type="submission" date="2023-11" db="EMBL/GenBank/DDBJ databases">
        <title>Actinomadura monticuli sp. nov., isolated from volcanic ash.</title>
        <authorList>
            <person name="Lee S.D."/>
            <person name="Yang H."/>
            <person name="Kim I.S."/>
        </authorList>
    </citation>
    <scope>NUCLEOTIDE SEQUENCE [LARGE SCALE GENOMIC DNA]</scope>
    <source>
        <strain evidence="5 6">DSM 45346</strain>
    </source>
</reference>
<dbReference type="PANTHER" id="PTHR33164:SF64">
    <property type="entry name" value="TRANSCRIPTIONAL REGULATOR SLYA"/>
    <property type="match status" value="1"/>
</dbReference>
<comment type="caution">
    <text evidence="5">The sequence shown here is derived from an EMBL/GenBank/DDBJ whole genome shotgun (WGS) entry which is preliminary data.</text>
</comment>
<organism evidence="5 6">
    <name type="scientific">Actinomadura chokoriensis</name>
    <dbReference type="NCBI Taxonomy" id="454156"/>
    <lineage>
        <taxon>Bacteria</taxon>
        <taxon>Bacillati</taxon>
        <taxon>Actinomycetota</taxon>
        <taxon>Actinomycetes</taxon>
        <taxon>Streptosporangiales</taxon>
        <taxon>Thermomonosporaceae</taxon>
        <taxon>Actinomadura</taxon>
    </lineage>
</organism>
<dbReference type="EMBL" id="JAXCEH010000011">
    <property type="protein sequence ID" value="MFA1555687.1"/>
    <property type="molecule type" value="Genomic_DNA"/>
</dbReference>
<dbReference type="RefSeq" id="WP_371942413.1">
    <property type="nucleotide sequence ID" value="NZ_JAXCEH010000011.1"/>
</dbReference>
<keyword evidence="6" id="KW-1185">Reference proteome</keyword>
<evidence type="ECO:0000256" key="1">
    <source>
        <dbReference type="ARBA" id="ARBA00023015"/>
    </source>
</evidence>
<evidence type="ECO:0000313" key="5">
    <source>
        <dbReference type="EMBL" id="MFA1555687.1"/>
    </source>
</evidence>
<dbReference type="Pfam" id="PF01047">
    <property type="entry name" value="MarR"/>
    <property type="match status" value="1"/>
</dbReference>
<evidence type="ECO:0000256" key="3">
    <source>
        <dbReference type="ARBA" id="ARBA00023163"/>
    </source>
</evidence>
<protein>
    <submittedName>
        <fullName evidence="5">MarR family transcriptional regulator</fullName>
    </submittedName>
</protein>
<dbReference type="Proteomes" id="UP001569904">
    <property type="component" value="Unassembled WGS sequence"/>
</dbReference>
<keyword evidence="3" id="KW-0804">Transcription</keyword>
<dbReference type="Gene3D" id="1.10.10.10">
    <property type="entry name" value="Winged helix-like DNA-binding domain superfamily/Winged helix DNA-binding domain"/>
    <property type="match status" value="1"/>
</dbReference>
<proteinExistence type="predicted"/>
<accession>A0ABV4R2L7</accession>
<dbReference type="SMART" id="SM00347">
    <property type="entry name" value="HTH_MARR"/>
    <property type="match status" value="1"/>
</dbReference>
<dbReference type="InterPro" id="IPR036390">
    <property type="entry name" value="WH_DNA-bd_sf"/>
</dbReference>
<name>A0ABV4R2L7_9ACTN</name>
<evidence type="ECO:0000256" key="2">
    <source>
        <dbReference type="ARBA" id="ARBA00023125"/>
    </source>
</evidence>
<feature type="domain" description="HTH marR-type" evidence="4">
    <location>
        <begin position="8"/>
        <end position="147"/>
    </location>
</feature>
<dbReference type="PANTHER" id="PTHR33164">
    <property type="entry name" value="TRANSCRIPTIONAL REGULATOR, MARR FAMILY"/>
    <property type="match status" value="1"/>
</dbReference>
<sequence length="166" mass="18032">MANRADVPPPMGYLLWHVSLRWRVAMDRILAPLGLTHAQYAVVASLHAMTAGGLRPSQRQLAEYSGLEPMYISRLVRVLERAGLVERADNPDDPRAVQLALTPRGSDVVAKAVPEVRKLEERYLVPLGGRDSVRNVELRRALQTLLAHADALGGTPAPTAFGQAAG</sequence>
<gene>
    <name evidence="5" type="ORF">SM436_18520</name>
</gene>
<keyword evidence="1" id="KW-0805">Transcription regulation</keyword>
<evidence type="ECO:0000259" key="4">
    <source>
        <dbReference type="PROSITE" id="PS50995"/>
    </source>
</evidence>
<dbReference type="InterPro" id="IPR036388">
    <property type="entry name" value="WH-like_DNA-bd_sf"/>
</dbReference>
<dbReference type="InterPro" id="IPR000835">
    <property type="entry name" value="HTH_MarR-typ"/>
</dbReference>
<dbReference type="SUPFAM" id="SSF46785">
    <property type="entry name" value="Winged helix' DNA-binding domain"/>
    <property type="match status" value="1"/>
</dbReference>